<gene>
    <name evidence="2" type="ORF">R1flu_020530</name>
</gene>
<evidence type="ECO:0000256" key="1">
    <source>
        <dbReference type="SAM" id="MobiDB-lite"/>
    </source>
</evidence>
<accession>A0ABD1ZMY0</accession>
<sequence length="130" mass="13751">MSPLSMPLLHSGVLYVKQALGALILGNQRCESTDQSAAESGAEGLVSVSAGDPDPDLPSLTSILNCRMDKRAEFGRPSLAFSHSLQGQKASHRSSCPCSGFPFTIGITHTRCPSQFRMDPKIGPDLVAHG</sequence>
<feature type="region of interest" description="Disordered" evidence="1">
    <location>
        <begin position="33"/>
        <end position="53"/>
    </location>
</feature>
<dbReference type="EMBL" id="JBHFFA010000001">
    <property type="protein sequence ID" value="KAL2652402.1"/>
    <property type="molecule type" value="Genomic_DNA"/>
</dbReference>
<evidence type="ECO:0000313" key="2">
    <source>
        <dbReference type="EMBL" id="KAL2652402.1"/>
    </source>
</evidence>
<protein>
    <submittedName>
        <fullName evidence="2">Uncharacterized protein</fullName>
    </submittedName>
</protein>
<dbReference type="Proteomes" id="UP001605036">
    <property type="component" value="Unassembled WGS sequence"/>
</dbReference>
<comment type="caution">
    <text evidence="2">The sequence shown here is derived from an EMBL/GenBank/DDBJ whole genome shotgun (WGS) entry which is preliminary data.</text>
</comment>
<reference evidence="2 3" key="1">
    <citation type="submission" date="2024-09" db="EMBL/GenBank/DDBJ databases">
        <title>Chromosome-scale assembly of Riccia fluitans.</title>
        <authorList>
            <person name="Paukszto L."/>
            <person name="Sawicki J."/>
            <person name="Karawczyk K."/>
            <person name="Piernik-Szablinska J."/>
            <person name="Szczecinska M."/>
            <person name="Mazdziarz M."/>
        </authorList>
    </citation>
    <scope>NUCLEOTIDE SEQUENCE [LARGE SCALE GENOMIC DNA]</scope>
    <source>
        <strain evidence="2">Rf_01</strain>
        <tissue evidence="2">Aerial parts of the thallus</tissue>
    </source>
</reference>
<keyword evidence="3" id="KW-1185">Reference proteome</keyword>
<dbReference type="AlphaFoldDB" id="A0ABD1ZMY0"/>
<evidence type="ECO:0000313" key="3">
    <source>
        <dbReference type="Proteomes" id="UP001605036"/>
    </source>
</evidence>
<organism evidence="2 3">
    <name type="scientific">Riccia fluitans</name>
    <dbReference type="NCBI Taxonomy" id="41844"/>
    <lineage>
        <taxon>Eukaryota</taxon>
        <taxon>Viridiplantae</taxon>
        <taxon>Streptophyta</taxon>
        <taxon>Embryophyta</taxon>
        <taxon>Marchantiophyta</taxon>
        <taxon>Marchantiopsida</taxon>
        <taxon>Marchantiidae</taxon>
        <taxon>Marchantiales</taxon>
        <taxon>Ricciaceae</taxon>
        <taxon>Riccia</taxon>
    </lineage>
</organism>
<proteinExistence type="predicted"/>
<name>A0ABD1ZMY0_9MARC</name>